<feature type="chain" id="PRO_5044291573" evidence="1">
    <location>
        <begin position="19"/>
        <end position="266"/>
    </location>
</feature>
<evidence type="ECO:0000313" key="2">
    <source>
        <dbReference type="EnsemblProtists" id="EOD27483"/>
    </source>
</evidence>
<dbReference type="KEGG" id="ehx:EMIHUDRAFT_235686"/>
<dbReference type="EnsemblProtists" id="EOD27483">
    <property type="protein sequence ID" value="EOD27483"/>
    <property type="gene ID" value="EMIHUDRAFT_235686"/>
</dbReference>
<evidence type="ECO:0000256" key="1">
    <source>
        <dbReference type="SAM" id="SignalP"/>
    </source>
</evidence>
<sequence>MSLILSVVTASAFAPAPAFTFTHVPTPVRLAPRLAPPRAARPCMVDSSGIDGWPELAQAAVFVGSYASLGACAVGTTRLFDAARESALPLIAGSRSAAAELHRDFVAALPLLGLLYLAAGVGHFADAEAFRAIYPPVGTWGLWYLPGSAEFHVAWTGVAECLGGGGLALGGLLSGLGVEAEGALGLPVGGLLTAASAGGLFLLTVAVTPANIYMFTHGAVMSGQDAGAALGLSFHCARFGIQVVLLSLLATLARDSFYYAWGDQLD</sequence>
<accession>A0A0D3JVE8</accession>
<organism evidence="2 3">
    <name type="scientific">Emiliania huxleyi (strain CCMP1516)</name>
    <dbReference type="NCBI Taxonomy" id="280463"/>
    <lineage>
        <taxon>Eukaryota</taxon>
        <taxon>Haptista</taxon>
        <taxon>Haptophyta</taxon>
        <taxon>Prymnesiophyceae</taxon>
        <taxon>Isochrysidales</taxon>
        <taxon>Noelaerhabdaceae</taxon>
        <taxon>Emiliania</taxon>
    </lineage>
</organism>
<feature type="signal peptide" evidence="1">
    <location>
        <begin position="1"/>
        <end position="18"/>
    </location>
</feature>
<dbReference type="Proteomes" id="UP000013827">
    <property type="component" value="Unassembled WGS sequence"/>
</dbReference>
<dbReference type="HOGENOM" id="CLU_1047430_0_0_1"/>
<name>A0A0D3JVE8_EMIH1</name>
<dbReference type="GeneID" id="17273031"/>
<keyword evidence="3" id="KW-1185">Reference proteome</keyword>
<dbReference type="RefSeq" id="XP_005779912.1">
    <property type="nucleotide sequence ID" value="XM_005779855.1"/>
</dbReference>
<reference evidence="2" key="2">
    <citation type="submission" date="2024-10" db="UniProtKB">
        <authorList>
            <consortium name="EnsemblProtists"/>
        </authorList>
    </citation>
    <scope>IDENTIFICATION</scope>
</reference>
<dbReference type="AlphaFoldDB" id="A0A0D3JVE8"/>
<proteinExistence type="predicted"/>
<evidence type="ECO:0000313" key="3">
    <source>
        <dbReference type="Proteomes" id="UP000013827"/>
    </source>
</evidence>
<dbReference type="PANTHER" id="PTHR36974">
    <property type="entry name" value="MEMBRANE PROTEIN-RELATED"/>
    <property type="match status" value="1"/>
</dbReference>
<dbReference type="PaxDb" id="2903-EOD27483"/>
<keyword evidence="1" id="KW-0732">Signal</keyword>
<dbReference type="PANTHER" id="PTHR36974:SF1">
    <property type="entry name" value="DOXX FAMILY MEMBRANE PROTEIN"/>
    <property type="match status" value="1"/>
</dbReference>
<dbReference type="OMA" id="FTHGAVM"/>
<protein>
    <submittedName>
        <fullName evidence="2">Uncharacterized protein</fullName>
    </submittedName>
</protein>
<reference evidence="3" key="1">
    <citation type="journal article" date="2013" name="Nature">
        <title>Pan genome of the phytoplankton Emiliania underpins its global distribution.</title>
        <authorList>
            <person name="Read B.A."/>
            <person name="Kegel J."/>
            <person name="Klute M.J."/>
            <person name="Kuo A."/>
            <person name="Lefebvre S.C."/>
            <person name="Maumus F."/>
            <person name="Mayer C."/>
            <person name="Miller J."/>
            <person name="Monier A."/>
            <person name="Salamov A."/>
            <person name="Young J."/>
            <person name="Aguilar M."/>
            <person name="Claverie J.M."/>
            <person name="Frickenhaus S."/>
            <person name="Gonzalez K."/>
            <person name="Herman E.K."/>
            <person name="Lin Y.C."/>
            <person name="Napier J."/>
            <person name="Ogata H."/>
            <person name="Sarno A.F."/>
            <person name="Shmutz J."/>
            <person name="Schroeder D."/>
            <person name="de Vargas C."/>
            <person name="Verret F."/>
            <person name="von Dassow P."/>
            <person name="Valentin K."/>
            <person name="Van de Peer Y."/>
            <person name="Wheeler G."/>
            <person name="Dacks J.B."/>
            <person name="Delwiche C.F."/>
            <person name="Dyhrman S.T."/>
            <person name="Glockner G."/>
            <person name="John U."/>
            <person name="Richards T."/>
            <person name="Worden A.Z."/>
            <person name="Zhang X."/>
            <person name="Grigoriev I.V."/>
            <person name="Allen A.E."/>
            <person name="Bidle K."/>
            <person name="Borodovsky M."/>
            <person name="Bowler C."/>
            <person name="Brownlee C."/>
            <person name="Cock J.M."/>
            <person name="Elias M."/>
            <person name="Gladyshev V.N."/>
            <person name="Groth M."/>
            <person name="Guda C."/>
            <person name="Hadaegh A."/>
            <person name="Iglesias-Rodriguez M.D."/>
            <person name="Jenkins J."/>
            <person name="Jones B.M."/>
            <person name="Lawson T."/>
            <person name="Leese F."/>
            <person name="Lindquist E."/>
            <person name="Lobanov A."/>
            <person name="Lomsadze A."/>
            <person name="Malik S.B."/>
            <person name="Marsh M.E."/>
            <person name="Mackinder L."/>
            <person name="Mock T."/>
            <person name="Mueller-Roeber B."/>
            <person name="Pagarete A."/>
            <person name="Parker M."/>
            <person name="Probert I."/>
            <person name="Quesneville H."/>
            <person name="Raines C."/>
            <person name="Rensing S.A."/>
            <person name="Riano-Pachon D.M."/>
            <person name="Richier S."/>
            <person name="Rokitta S."/>
            <person name="Shiraiwa Y."/>
            <person name="Soanes D.M."/>
            <person name="van der Giezen M."/>
            <person name="Wahlund T.M."/>
            <person name="Williams B."/>
            <person name="Wilson W."/>
            <person name="Wolfe G."/>
            <person name="Wurch L.L."/>
        </authorList>
    </citation>
    <scope>NUCLEOTIDE SEQUENCE</scope>
</reference>
<dbReference type="eggNOG" id="ENOG502S6RW">
    <property type="taxonomic scope" value="Eukaryota"/>
</dbReference>